<protein>
    <submittedName>
        <fullName evidence="2">Uncharacterized protein</fullName>
    </submittedName>
</protein>
<feature type="region of interest" description="Disordered" evidence="1">
    <location>
        <begin position="213"/>
        <end position="237"/>
    </location>
</feature>
<sequence length="237" mass="26730">MYASLIAFHGPHYRIMSTLRARLAKAIAAAHAPPHNTILAIQKVAAECHSQHVQLTVQLRVFDMADARKKNGEVNGKRVYLIDEESTPADWDDMQSLSEYDRKEFCLSVMVFSSQEAKISNWKRGDIVKLVVKDLKLYDGKQCQALFLDVQSHRTQITMTIEHSDGQEHPDANTTTKQSYEQDCTDNSQDTASNSIQVKVEFPKVLGCEQGVKTPKKRLSSMDAKTYPTTKKQTQAK</sequence>
<feature type="region of interest" description="Disordered" evidence="1">
    <location>
        <begin position="163"/>
        <end position="196"/>
    </location>
</feature>
<proteinExistence type="predicted"/>
<evidence type="ECO:0000313" key="2">
    <source>
        <dbReference type="EMBL" id="RHY01968.1"/>
    </source>
</evidence>
<dbReference type="AlphaFoldDB" id="A0A397A7T7"/>
<evidence type="ECO:0000256" key="1">
    <source>
        <dbReference type="SAM" id="MobiDB-lite"/>
    </source>
</evidence>
<feature type="compositionally biased region" description="Polar residues" evidence="1">
    <location>
        <begin position="227"/>
        <end position="237"/>
    </location>
</feature>
<evidence type="ECO:0000313" key="3">
    <source>
        <dbReference type="Proteomes" id="UP000265427"/>
    </source>
</evidence>
<feature type="compositionally biased region" description="Polar residues" evidence="1">
    <location>
        <begin position="172"/>
        <end position="196"/>
    </location>
</feature>
<reference evidence="2 3" key="1">
    <citation type="submission" date="2018-08" db="EMBL/GenBank/DDBJ databases">
        <title>Aphanomyces genome sequencing and annotation.</title>
        <authorList>
            <person name="Minardi D."/>
            <person name="Oidtmann B."/>
            <person name="Van Der Giezen M."/>
            <person name="Studholme D.J."/>
        </authorList>
    </citation>
    <scope>NUCLEOTIDE SEQUENCE [LARGE SCALE GENOMIC DNA]</scope>
    <source>
        <strain evidence="2 3">Kv</strain>
    </source>
</reference>
<organism evidence="2 3">
    <name type="scientific">Aphanomyces astaci</name>
    <name type="common">Crayfish plague agent</name>
    <dbReference type="NCBI Taxonomy" id="112090"/>
    <lineage>
        <taxon>Eukaryota</taxon>
        <taxon>Sar</taxon>
        <taxon>Stramenopiles</taxon>
        <taxon>Oomycota</taxon>
        <taxon>Saprolegniomycetes</taxon>
        <taxon>Saprolegniales</taxon>
        <taxon>Verrucalvaceae</taxon>
        <taxon>Aphanomyces</taxon>
    </lineage>
</organism>
<gene>
    <name evidence="2" type="ORF">DYB36_008787</name>
</gene>
<name>A0A397A7T7_APHAT</name>
<accession>A0A397A7T7</accession>
<comment type="caution">
    <text evidence="2">The sequence shown here is derived from an EMBL/GenBank/DDBJ whole genome shotgun (WGS) entry which is preliminary data.</text>
</comment>
<dbReference type="Proteomes" id="UP000265427">
    <property type="component" value="Unassembled WGS sequence"/>
</dbReference>
<dbReference type="VEuPathDB" id="FungiDB:H257_18476"/>
<dbReference type="EMBL" id="QUSZ01007648">
    <property type="protein sequence ID" value="RHY01968.1"/>
    <property type="molecule type" value="Genomic_DNA"/>
</dbReference>